<dbReference type="SUPFAM" id="SSF52467">
    <property type="entry name" value="DHS-like NAD/FAD-binding domain"/>
    <property type="match status" value="1"/>
</dbReference>
<dbReference type="InterPro" id="IPR029035">
    <property type="entry name" value="DHS-like_NAD/FAD-binding_dom"/>
</dbReference>
<proteinExistence type="predicted"/>
<dbReference type="Proteomes" id="UP000269134">
    <property type="component" value="Unassembled WGS sequence"/>
</dbReference>
<comment type="caution">
    <text evidence="1">The sequence shown here is derived from an EMBL/GenBank/DDBJ whole genome shotgun (WGS) entry which is preliminary data.</text>
</comment>
<keyword evidence="2" id="KW-1185">Reference proteome</keyword>
<reference evidence="1 2" key="1">
    <citation type="submission" date="2018-10" db="EMBL/GenBank/DDBJ databases">
        <title>Pseudomonas sp. GL14 genome.</title>
        <authorList>
            <person name="Peng J."/>
            <person name="Liu Z.-P."/>
        </authorList>
    </citation>
    <scope>NUCLEOTIDE SEQUENCE [LARGE SCALE GENOMIC DNA]</scope>
    <source>
        <strain evidence="1 2">GL14</strain>
    </source>
</reference>
<evidence type="ECO:0008006" key="3">
    <source>
        <dbReference type="Google" id="ProtNLM"/>
    </source>
</evidence>
<name>A0ABX9V7X3_9GAMM</name>
<sequence length="894" mass="99433">MVNVLMPSPHEVCSSQFERMMEEWHSVPSAINSKDSVMSVVSDALQRFFESATNPVIFTGAGVSVRTGLPTWKALVTQLAEQLRRADPLTTQMMIECVNDGDYTTAIDYFNITKKMVEGEKLKILKDQFKKFDAKSISAVGELPFKSCITTNFDRSILDAIAIARQTTAVDYKYGDASFRQAQWEDSLFVARIHGAAEYPESIILSDGQFEALLKDDVYKDLLRDCFINRNVLFMGFSFYDPAIKYVFTEIDKRFGPATPGRHMALLPEDISSEFLSKASRLNIDIIKYDPANHHASLWEGIESFNKTKSAQPNIPPAATITPFDATKRYLAACYSRAKTQDSSTALRHVVIEGVVSALLQEAAPTSLTRADILEKVRLQLGIKGKDAEKILNKATKSLIDDGLCIKQNGSRVSGIRYAWKGETAGESMLDASINTLCRSFADRAFLEEKWSVSDAIKLKIITLFNHLIKRRGWDLGAAFASGKTPENISIEAVLNECNLKLVAFDQERALRVLKNMLFHPTAEESKLLGELGRVSFAMELAFHAPERTLLHKMVLPRDIYFDANVLLPALVPGHPFSNIYKEAIKSLKEAAASAAVKLNLNVCAGYLNEVISHRNLAINYYNEAGADFAKISRSDALYNGTSNLNVFVGAYANWVNQNSEIDFLKFLAEYAPYRNETDLKAWLTRLGFTIIPAIKNARYPEYYSALEKSYAGPLSAGKRPILIEHDSIQLAVLREELERGNRCLFVTSDRGLQNIVSELKGLSLSEAIIGHVGLIQLIEMMLGGISEGAGLTELLWSSRISNSTQAIRSHLVSLGLSQYDDGIAMTMPEIIEQFSELAASELERAGVNLDSEDPKRRVQAFKALGTLEENYMKNMNEAARALEKRLRGSTTST</sequence>
<evidence type="ECO:0000313" key="1">
    <source>
        <dbReference type="EMBL" id="RMI02187.1"/>
    </source>
</evidence>
<organism evidence="1 2">
    <name type="scientific">Stutzerimonas nitrititolerans</name>
    <dbReference type="NCBI Taxonomy" id="2482751"/>
    <lineage>
        <taxon>Bacteria</taxon>
        <taxon>Pseudomonadati</taxon>
        <taxon>Pseudomonadota</taxon>
        <taxon>Gammaproteobacteria</taxon>
        <taxon>Pseudomonadales</taxon>
        <taxon>Pseudomonadaceae</taxon>
        <taxon>Stutzerimonas</taxon>
    </lineage>
</organism>
<gene>
    <name evidence="1" type="ORF">EA795_04620</name>
</gene>
<protein>
    <recommendedName>
        <fullName evidence="3">SIR2-like domain-containing protein</fullName>
    </recommendedName>
</protein>
<accession>A0ABX9V7X3</accession>
<dbReference type="Pfam" id="PF13289">
    <property type="entry name" value="SIR2_2"/>
    <property type="match status" value="1"/>
</dbReference>
<dbReference type="EMBL" id="RFFL01000003">
    <property type="protein sequence ID" value="RMI02187.1"/>
    <property type="molecule type" value="Genomic_DNA"/>
</dbReference>
<evidence type="ECO:0000313" key="2">
    <source>
        <dbReference type="Proteomes" id="UP000269134"/>
    </source>
</evidence>